<accession>A0ACD5Z9M7</accession>
<organism evidence="1 2">
    <name type="scientific">Avena sativa</name>
    <name type="common">Oat</name>
    <dbReference type="NCBI Taxonomy" id="4498"/>
    <lineage>
        <taxon>Eukaryota</taxon>
        <taxon>Viridiplantae</taxon>
        <taxon>Streptophyta</taxon>
        <taxon>Embryophyta</taxon>
        <taxon>Tracheophyta</taxon>
        <taxon>Spermatophyta</taxon>
        <taxon>Magnoliopsida</taxon>
        <taxon>Liliopsida</taxon>
        <taxon>Poales</taxon>
        <taxon>Poaceae</taxon>
        <taxon>BOP clade</taxon>
        <taxon>Pooideae</taxon>
        <taxon>Poodae</taxon>
        <taxon>Poeae</taxon>
        <taxon>Poeae Chloroplast Group 1 (Aveneae type)</taxon>
        <taxon>Aveninae</taxon>
        <taxon>Avena</taxon>
    </lineage>
</organism>
<reference evidence="1" key="2">
    <citation type="submission" date="2025-09" db="UniProtKB">
        <authorList>
            <consortium name="EnsemblPlants"/>
        </authorList>
    </citation>
    <scope>IDENTIFICATION</scope>
</reference>
<keyword evidence="2" id="KW-1185">Reference proteome</keyword>
<reference evidence="1" key="1">
    <citation type="submission" date="2021-05" db="EMBL/GenBank/DDBJ databases">
        <authorList>
            <person name="Scholz U."/>
            <person name="Mascher M."/>
            <person name="Fiebig A."/>
        </authorList>
    </citation>
    <scope>NUCLEOTIDE SEQUENCE [LARGE SCALE GENOMIC DNA]</scope>
</reference>
<name>A0ACD5Z9M7_AVESA</name>
<protein>
    <submittedName>
        <fullName evidence="1">Uncharacterized protein</fullName>
    </submittedName>
</protein>
<dbReference type="EnsemblPlants" id="AVESA.00010b.r2.6CG1125250.1">
    <property type="protein sequence ID" value="AVESA.00010b.r2.6CG1125250.1.CDS.1"/>
    <property type="gene ID" value="AVESA.00010b.r2.6CG1125250"/>
</dbReference>
<proteinExistence type="predicted"/>
<dbReference type="Proteomes" id="UP001732700">
    <property type="component" value="Chromosome 6C"/>
</dbReference>
<evidence type="ECO:0000313" key="1">
    <source>
        <dbReference type="EnsemblPlants" id="AVESA.00010b.r2.6CG1125250.1.CDS.1"/>
    </source>
</evidence>
<sequence>MEFATGAMSTLLPKLGNLLHDEYKLKDRVKQGIKDLKAELESMEAALVKVSNVPLDQLDPQLKIWASAVRDLSYIIEDSLDSSMVRIEGLEPSKIHIFKGFFKETRKKMTRLKARHKIAKDIKNIERQVRNVKERYDRYKIIEDVVTNFSTITIDPRLPALYNEVSNLVGIDKAIHELVKRLSEADDLSEENLRTISVLGFGGLGKTTLVKALYDKLNKKFDCGCFVPVGQNPDQKKVLRDILYELDKEKYITIIGSKMDEKQLIDETRRFLVDKRYIFFVCLNLQYLYHMYTRRVQFL</sequence>
<evidence type="ECO:0000313" key="2">
    <source>
        <dbReference type="Proteomes" id="UP001732700"/>
    </source>
</evidence>